<accession>A0A1X2I669</accession>
<dbReference type="PANTHER" id="PTHR46333:SF2">
    <property type="entry name" value="CYTOKINESIS PROTEIN 3"/>
    <property type="match status" value="1"/>
</dbReference>
<reference evidence="2 3" key="1">
    <citation type="submission" date="2016-07" db="EMBL/GenBank/DDBJ databases">
        <title>Pervasive Adenine N6-methylation of Active Genes in Fungi.</title>
        <authorList>
            <consortium name="DOE Joint Genome Institute"/>
            <person name="Mondo S.J."/>
            <person name="Dannebaum R.O."/>
            <person name="Kuo R.C."/>
            <person name="Labutti K."/>
            <person name="Haridas S."/>
            <person name="Kuo A."/>
            <person name="Salamov A."/>
            <person name="Ahrendt S.R."/>
            <person name="Lipzen A."/>
            <person name="Sullivan W."/>
            <person name="Andreopoulos W.B."/>
            <person name="Clum A."/>
            <person name="Lindquist E."/>
            <person name="Daum C."/>
            <person name="Ramamoorthy G.K."/>
            <person name="Gryganskyi A."/>
            <person name="Culley D."/>
            <person name="Magnuson J.K."/>
            <person name="James T.Y."/>
            <person name="O'Malley M.A."/>
            <person name="Stajich J.E."/>
            <person name="Spatafora J.W."/>
            <person name="Visel A."/>
            <person name="Grigoriev I.V."/>
        </authorList>
    </citation>
    <scope>NUCLEOTIDE SEQUENCE [LARGE SCALE GENOMIC DNA]</scope>
    <source>
        <strain evidence="2 3">NRRL 1336</strain>
    </source>
</reference>
<comment type="caution">
    <text evidence="2">The sequence shown here is derived from an EMBL/GenBank/DDBJ whole genome shotgun (WGS) entry which is preliminary data.</text>
</comment>
<dbReference type="GO" id="GO:0140278">
    <property type="term" value="P:mitotic division septum assembly"/>
    <property type="evidence" value="ECO:0007669"/>
    <property type="project" value="TreeGrafter"/>
</dbReference>
<dbReference type="InterPro" id="IPR052557">
    <property type="entry name" value="CAP/Cytokinesis_protein"/>
</dbReference>
<sequence length="357" mass="40777">MAIAAGFRDARVIYGYLRAPRDSIGSACMNGINIENNSDVDDNDNVTLIQNHAWCCVKVEGEYRFVDCWLASPFQPQNKNRMEPHWFLTKPTDLIYTHFPQEPVDQCLEPTIHVTTFFTLPYVWAPFFTQHIKMIRYNPNAITLVEDQVCHLVFRVDPSAVCFAFIEADQTNHGSEPTTTTTMRCLTQSRMAPNENGSLERIYKVKAVLPPGHDSGWLKIYAASSAVATATATVALPPLALCFHLTVQHTHHVGGGRLRPFEFVHLHPSRHEFYIREPQCYQLYPLHTYNFFVRGDDMHHKLAIKSPGGKLYKLMYYPQEHTYDGSVKITEMGKWSLVSLLNHTGVWSVVATWECRT</sequence>
<keyword evidence="3" id="KW-1185">Reference proteome</keyword>
<evidence type="ECO:0000313" key="2">
    <source>
        <dbReference type="EMBL" id="ORZ10219.1"/>
    </source>
</evidence>
<dbReference type="GO" id="GO:0110085">
    <property type="term" value="C:mitotic actomyosin contractile ring"/>
    <property type="evidence" value="ECO:0007669"/>
    <property type="project" value="TreeGrafter"/>
</dbReference>
<proteinExistence type="predicted"/>
<dbReference type="InterPro" id="IPR056409">
    <property type="entry name" value="Ig_CYK3_C"/>
</dbReference>
<dbReference type="OrthoDB" id="6129702at2759"/>
<dbReference type="PANTHER" id="PTHR46333">
    <property type="entry name" value="CYTOKINESIS PROTEIN 3"/>
    <property type="match status" value="1"/>
</dbReference>
<dbReference type="Proteomes" id="UP000193560">
    <property type="component" value="Unassembled WGS sequence"/>
</dbReference>
<name>A0A1X2I669_9FUNG</name>
<evidence type="ECO:0000259" key="1">
    <source>
        <dbReference type="Pfam" id="PF24584"/>
    </source>
</evidence>
<dbReference type="EMBL" id="MCGE01000025">
    <property type="protein sequence ID" value="ORZ10219.1"/>
    <property type="molecule type" value="Genomic_DNA"/>
</dbReference>
<dbReference type="Pfam" id="PF24584">
    <property type="entry name" value="Ig_CYK3_C"/>
    <property type="match status" value="1"/>
</dbReference>
<dbReference type="STRING" id="90262.A0A1X2I669"/>
<evidence type="ECO:0000313" key="3">
    <source>
        <dbReference type="Proteomes" id="UP000193560"/>
    </source>
</evidence>
<feature type="domain" description="CYK3 C-terminal Ig-like" evidence="1">
    <location>
        <begin position="269"/>
        <end position="355"/>
    </location>
</feature>
<organism evidence="2 3">
    <name type="scientific">Absidia repens</name>
    <dbReference type="NCBI Taxonomy" id="90262"/>
    <lineage>
        <taxon>Eukaryota</taxon>
        <taxon>Fungi</taxon>
        <taxon>Fungi incertae sedis</taxon>
        <taxon>Mucoromycota</taxon>
        <taxon>Mucoromycotina</taxon>
        <taxon>Mucoromycetes</taxon>
        <taxon>Mucorales</taxon>
        <taxon>Cunninghamellaceae</taxon>
        <taxon>Absidia</taxon>
    </lineage>
</organism>
<gene>
    <name evidence="2" type="ORF">BCR42DRAFT_462525</name>
</gene>
<protein>
    <recommendedName>
        <fullName evidence="1">CYK3 C-terminal Ig-like domain-containing protein</fullName>
    </recommendedName>
</protein>
<dbReference type="AlphaFoldDB" id="A0A1X2I669"/>